<dbReference type="EMBL" id="JARBHB010000010">
    <property type="protein sequence ID" value="KAJ8873610.1"/>
    <property type="molecule type" value="Genomic_DNA"/>
</dbReference>
<proteinExistence type="predicted"/>
<evidence type="ECO:0000313" key="2">
    <source>
        <dbReference type="Proteomes" id="UP001159363"/>
    </source>
</evidence>
<protein>
    <recommendedName>
        <fullName evidence="3">4Fe-4S ferredoxin-type domain-containing protein</fullName>
    </recommendedName>
</protein>
<name>A0ABQ9GNM2_9NEOP</name>
<evidence type="ECO:0000313" key="1">
    <source>
        <dbReference type="EMBL" id="KAJ8873610.1"/>
    </source>
</evidence>
<gene>
    <name evidence="1" type="ORF">PR048_024428</name>
</gene>
<organism evidence="1 2">
    <name type="scientific">Dryococelus australis</name>
    <dbReference type="NCBI Taxonomy" id="614101"/>
    <lineage>
        <taxon>Eukaryota</taxon>
        <taxon>Metazoa</taxon>
        <taxon>Ecdysozoa</taxon>
        <taxon>Arthropoda</taxon>
        <taxon>Hexapoda</taxon>
        <taxon>Insecta</taxon>
        <taxon>Pterygota</taxon>
        <taxon>Neoptera</taxon>
        <taxon>Polyneoptera</taxon>
        <taxon>Phasmatodea</taxon>
        <taxon>Verophasmatodea</taxon>
        <taxon>Anareolatae</taxon>
        <taxon>Phasmatidae</taxon>
        <taxon>Eurycanthinae</taxon>
        <taxon>Dryococelus</taxon>
    </lineage>
</organism>
<accession>A0ABQ9GNM2</accession>
<sequence length="119" mass="13647">MLWLVYRAWCGIVCDVFSRQENRPAGAKDRCVECPVERTCPYSACKVYLDPLKRLEGPARYTWPQSVVHDVPEGVTWGQYRDVLLSALRTGPYGRCVYACDNDVCDNQVRKPSEWVQSV</sequence>
<dbReference type="Proteomes" id="UP001159363">
    <property type="component" value="Chromosome 9"/>
</dbReference>
<evidence type="ECO:0008006" key="3">
    <source>
        <dbReference type="Google" id="ProtNLM"/>
    </source>
</evidence>
<comment type="caution">
    <text evidence="1">The sequence shown here is derived from an EMBL/GenBank/DDBJ whole genome shotgun (WGS) entry which is preliminary data.</text>
</comment>
<keyword evidence="2" id="KW-1185">Reference proteome</keyword>
<reference evidence="1 2" key="1">
    <citation type="submission" date="2023-02" db="EMBL/GenBank/DDBJ databases">
        <title>LHISI_Scaffold_Assembly.</title>
        <authorList>
            <person name="Stuart O.P."/>
            <person name="Cleave R."/>
            <person name="Magrath M.J.L."/>
            <person name="Mikheyev A.S."/>
        </authorList>
    </citation>
    <scope>NUCLEOTIDE SEQUENCE [LARGE SCALE GENOMIC DNA]</scope>
    <source>
        <strain evidence="1">Daus_M_001</strain>
        <tissue evidence="1">Leg muscle</tissue>
    </source>
</reference>